<dbReference type="GO" id="GO:0016020">
    <property type="term" value="C:membrane"/>
    <property type="evidence" value="ECO:0007669"/>
    <property type="project" value="UniProtKB-SubCell"/>
</dbReference>
<keyword evidence="3 6" id="KW-0812">Transmembrane</keyword>
<name>W7X6I3_TETTS</name>
<evidence type="ECO:0000313" key="8">
    <source>
        <dbReference type="Proteomes" id="UP000009168"/>
    </source>
</evidence>
<dbReference type="RefSeq" id="XP_012655468.1">
    <property type="nucleotide sequence ID" value="XM_012800014.1"/>
</dbReference>
<evidence type="ECO:0000256" key="4">
    <source>
        <dbReference type="ARBA" id="ARBA00022989"/>
    </source>
</evidence>
<reference evidence="8" key="1">
    <citation type="journal article" date="2006" name="PLoS Biol.">
        <title>Macronuclear genome sequence of the ciliate Tetrahymena thermophila, a model eukaryote.</title>
        <authorList>
            <person name="Eisen J.A."/>
            <person name="Coyne R.S."/>
            <person name="Wu M."/>
            <person name="Wu D."/>
            <person name="Thiagarajan M."/>
            <person name="Wortman J.R."/>
            <person name="Badger J.H."/>
            <person name="Ren Q."/>
            <person name="Amedeo P."/>
            <person name="Jones K.M."/>
            <person name="Tallon L.J."/>
            <person name="Delcher A.L."/>
            <person name="Salzberg S.L."/>
            <person name="Silva J.C."/>
            <person name="Haas B.J."/>
            <person name="Majoros W.H."/>
            <person name="Farzad M."/>
            <person name="Carlton J.M."/>
            <person name="Smith R.K. Jr."/>
            <person name="Garg J."/>
            <person name="Pearlman R.E."/>
            <person name="Karrer K.M."/>
            <person name="Sun L."/>
            <person name="Manning G."/>
            <person name="Elde N.C."/>
            <person name="Turkewitz A.P."/>
            <person name="Asai D.J."/>
            <person name="Wilkes D.E."/>
            <person name="Wang Y."/>
            <person name="Cai H."/>
            <person name="Collins K."/>
            <person name="Stewart B.A."/>
            <person name="Lee S.R."/>
            <person name="Wilamowska K."/>
            <person name="Weinberg Z."/>
            <person name="Ruzzo W.L."/>
            <person name="Wloga D."/>
            <person name="Gaertig J."/>
            <person name="Frankel J."/>
            <person name="Tsao C.-C."/>
            <person name="Gorovsky M.A."/>
            <person name="Keeling P.J."/>
            <person name="Waller R.F."/>
            <person name="Patron N.J."/>
            <person name="Cherry J.M."/>
            <person name="Stover N.A."/>
            <person name="Krieger C.J."/>
            <person name="del Toro C."/>
            <person name="Ryder H.F."/>
            <person name="Williamson S.C."/>
            <person name="Barbeau R.A."/>
            <person name="Hamilton E.P."/>
            <person name="Orias E."/>
        </authorList>
    </citation>
    <scope>NUCLEOTIDE SEQUENCE [LARGE SCALE GENOMIC DNA]</scope>
    <source>
        <strain evidence="8">SB210</strain>
    </source>
</reference>
<evidence type="ECO:0000256" key="3">
    <source>
        <dbReference type="ARBA" id="ARBA00022692"/>
    </source>
</evidence>
<protein>
    <submittedName>
        <fullName evidence="7">Transmembrane protein, putative</fullName>
    </submittedName>
</protein>
<dbReference type="InterPro" id="IPR008564">
    <property type="entry name" value="TVP23-like"/>
</dbReference>
<proteinExistence type="inferred from homology"/>
<gene>
    <name evidence="7" type="ORF">TTHERM_000455349</name>
</gene>
<evidence type="ECO:0000256" key="2">
    <source>
        <dbReference type="ARBA" id="ARBA00005467"/>
    </source>
</evidence>
<dbReference type="Pfam" id="PF05832">
    <property type="entry name" value="DUF846"/>
    <property type="match status" value="1"/>
</dbReference>
<keyword evidence="4 6" id="KW-1133">Transmembrane helix</keyword>
<feature type="transmembrane region" description="Helical" evidence="6">
    <location>
        <begin position="92"/>
        <end position="110"/>
    </location>
</feature>
<accession>W7X6I3</accession>
<organism evidence="7 8">
    <name type="scientific">Tetrahymena thermophila (strain SB210)</name>
    <dbReference type="NCBI Taxonomy" id="312017"/>
    <lineage>
        <taxon>Eukaryota</taxon>
        <taxon>Sar</taxon>
        <taxon>Alveolata</taxon>
        <taxon>Ciliophora</taxon>
        <taxon>Intramacronucleata</taxon>
        <taxon>Oligohymenophorea</taxon>
        <taxon>Hymenostomatida</taxon>
        <taxon>Tetrahymenina</taxon>
        <taxon>Tetrahymenidae</taxon>
        <taxon>Tetrahymena</taxon>
    </lineage>
</organism>
<dbReference type="InParanoid" id="W7X6I3"/>
<dbReference type="Proteomes" id="UP000009168">
    <property type="component" value="Unassembled WGS sequence"/>
</dbReference>
<dbReference type="GeneID" id="24439059"/>
<evidence type="ECO:0000256" key="6">
    <source>
        <dbReference type="SAM" id="Phobius"/>
    </source>
</evidence>
<feature type="transmembrane region" description="Helical" evidence="6">
    <location>
        <begin position="155"/>
        <end position="180"/>
    </location>
</feature>
<keyword evidence="8" id="KW-1185">Reference proteome</keyword>
<evidence type="ECO:0000256" key="1">
    <source>
        <dbReference type="ARBA" id="ARBA00004141"/>
    </source>
</evidence>
<dbReference type="AlphaFoldDB" id="W7X6I3"/>
<dbReference type="KEGG" id="tet:TTHERM_000455349"/>
<comment type="subcellular location">
    <subcellularLocation>
        <location evidence="1">Membrane</location>
        <topology evidence="1">Multi-pass membrane protein</topology>
    </subcellularLocation>
</comment>
<dbReference type="EMBL" id="GG662464">
    <property type="protein sequence ID" value="EWS71968.1"/>
    <property type="molecule type" value="Genomic_DNA"/>
</dbReference>
<keyword evidence="5 6" id="KW-0472">Membrane</keyword>
<feature type="transmembrane region" description="Helical" evidence="6">
    <location>
        <begin position="186"/>
        <end position="207"/>
    </location>
</feature>
<evidence type="ECO:0000313" key="7">
    <source>
        <dbReference type="EMBL" id="EWS71968.1"/>
    </source>
</evidence>
<comment type="similarity">
    <text evidence="2">Belongs to the TVP23 family.</text>
</comment>
<sequence length="246" mass="28663">MSEQTLLESNDDDRMERVVSHHMDIIQEESFVDEEEQKVESNIESIQIPLRRKSSSSLTLENPFVCVQTLFLKAIILFMYFFINFFKFKLPWQILLSLILVVDFVFFNTYSQFKLIGTKWTIKRPQSSIIDIIQVQFNPNFLVTGDQSNNVYLDIVIFILSLLVHYLFALAHLLIVIFILEDYSQIYLDSIGISLNIINCIGFYLCFKAKKNIQRQNQVIQLRIISNSTKRTTIGQSLVSRNASIN</sequence>
<evidence type="ECO:0000256" key="5">
    <source>
        <dbReference type="ARBA" id="ARBA00023136"/>
    </source>
</evidence>
<feature type="transmembrane region" description="Helical" evidence="6">
    <location>
        <begin position="62"/>
        <end position="86"/>
    </location>
</feature>